<evidence type="ECO:0000259" key="2">
    <source>
        <dbReference type="Pfam" id="PF17919"/>
    </source>
</evidence>
<dbReference type="EMBL" id="UYSU01043578">
    <property type="protein sequence ID" value="VDM04425.1"/>
    <property type="molecule type" value="Genomic_DNA"/>
</dbReference>
<organism evidence="5">
    <name type="scientific">Schistocephalus solidus</name>
    <name type="common">Tapeworm</name>
    <dbReference type="NCBI Taxonomy" id="70667"/>
    <lineage>
        <taxon>Eukaryota</taxon>
        <taxon>Metazoa</taxon>
        <taxon>Spiralia</taxon>
        <taxon>Lophotrochozoa</taxon>
        <taxon>Platyhelminthes</taxon>
        <taxon>Cestoda</taxon>
        <taxon>Eucestoda</taxon>
        <taxon>Diphyllobothriidea</taxon>
        <taxon>Diphyllobothriidae</taxon>
        <taxon>Schistocephalus</taxon>
    </lineage>
</organism>
<gene>
    <name evidence="3" type="ORF">SSLN_LOCUS18039</name>
</gene>
<evidence type="ECO:0000313" key="5">
    <source>
        <dbReference type="WBParaSite" id="SSLN_0001872001-mRNA-1"/>
    </source>
</evidence>
<dbReference type="PANTHER" id="PTHR37984">
    <property type="entry name" value="PROTEIN CBG26694"/>
    <property type="match status" value="1"/>
</dbReference>
<dbReference type="PANTHER" id="PTHR37984:SF5">
    <property type="entry name" value="PROTEIN NYNRIN-LIKE"/>
    <property type="match status" value="1"/>
</dbReference>
<evidence type="ECO:0000256" key="1">
    <source>
        <dbReference type="ARBA" id="ARBA00023268"/>
    </source>
</evidence>
<reference evidence="3 4" key="2">
    <citation type="submission" date="2018-11" db="EMBL/GenBank/DDBJ databases">
        <authorList>
            <consortium name="Pathogen Informatics"/>
        </authorList>
    </citation>
    <scope>NUCLEOTIDE SEQUENCE [LARGE SCALE GENOMIC DNA]</scope>
    <source>
        <strain evidence="3 4">NST_G2</strain>
    </source>
</reference>
<sequence length="156" mass="17219">MTYEPCSTVYCRMMLTGVGPPDCEKAFVQLKSMLSSDPLLMHYDSTQPIIVAADSSNHRVGAVISHTFPDGRRNPRVPPVAVWSSARQFQTILIHPHMMRDHLPNSITGALERLHKAFLSASPHSNLQLTSQGACLLPEGLSDPAHLVRRIKNAAR</sequence>
<protein>
    <submittedName>
        <fullName evidence="5">RT_RNaseH_2 domain-containing protein</fullName>
    </submittedName>
</protein>
<dbReference type="InterPro" id="IPR041577">
    <property type="entry name" value="RT_RNaseH_2"/>
</dbReference>
<feature type="domain" description="Reverse transcriptase/retrotransposon-derived protein RNase H-like" evidence="2">
    <location>
        <begin position="21"/>
        <end position="75"/>
    </location>
</feature>
<dbReference type="WBParaSite" id="SSLN_0001872001-mRNA-1">
    <property type="protein sequence ID" value="SSLN_0001872001-mRNA-1"/>
    <property type="gene ID" value="SSLN_0001872001"/>
</dbReference>
<dbReference type="GO" id="GO:0003824">
    <property type="term" value="F:catalytic activity"/>
    <property type="evidence" value="ECO:0007669"/>
    <property type="project" value="UniProtKB-KW"/>
</dbReference>
<dbReference type="AlphaFoldDB" id="A0A183TNJ1"/>
<accession>A0A183TNJ1</accession>
<reference evidence="5" key="1">
    <citation type="submission" date="2016-06" db="UniProtKB">
        <authorList>
            <consortium name="WormBaseParasite"/>
        </authorList>
    </citation>
    <scope>IDENTIFICATION</scope>
</reference>
<dbReference type="OrthoDB" id="5985335at2759"/>
<dbReference type="Pfam" id="PF17919">
    <property type="entry name" value="RT_RNaseH_2"/>
    <property type="match status" value="1"/>
</dbReference>
<proteinExistence type="predicted"/>
<name>A0A183TNJ1_SCHSO</name>
<dbReference type="Proteomes" id="UP000275846">
    <property type="component" value="Unassembled WGS sequence"/>
</dbReference>
<keyword evidence="1" id="KW-0511">Multifunctional enzyme</keyword>
<keyword evidence="4" id="KW-1185">Reference proteome</keyword>
<dbReference type="InterPro" id="IPR050951">
    <property type="entry name" value="Retrovirus_Pol_polyprotein"/>
</dbReference>
<evidence type="ECO:0000313" key="4">
    <source>
        <dbReference type="Proteomes" id="UP000275846"/>
    </source>
</evidence>
<evidence type="ECO:0000313" key="3">
    <source>
        <dbReference type="EMBL" id="VDM04425.1"/>
    </source>
</evidence>
<dbReference type="InterPro" id="IPR043502">
    <property type="entry name" value="DNA/RNA_pol_sf"/>
</dbReference>
<dbReference type="SUPFAM" id="SSF56672">
    <property type="entry name" value="DNA/RNA polymerases"/>
    <property type="match status" value="1"/>
</dbReference>